<dbReference type="AlphaFoldDB" id="A0A9D3Y236"/>
<keyword evidence="2" id="KW-1185">Reference proteome</keyword>
<proteinExistence type="predicted"/>
<reference evidence="1" key="2">
    <citation type="submission" date="2020-11" db="EMBL/GenBank/DDBJ databases">
        <authorList>
            <person name="McCartney M.A."/>
            <person name="Auch B."/>
            <person name="Kono T."/>
            <person name="Mallez S."/>
            <person name="Becker A."/>
            <person name="Gohl D.M."/>
            <person name="Silverstein K.A.T."/>
            <person name="Koren S."/>
            <person name="Bechman K.B."/>
            <person name="Herman A."/>
            <person name="Abrahante J.E."/>
            <person name="Garbe J."/>
        </authorList>
    </citation>
    <scope>NUCLEOTIDE SEQUENCE</scope>
    <source>
        <strain evidence="1">Duluth1</strain>
        <tissue evidence="1">Whole animal</tissue>
    </source>
</reference>
<sequence length="67" mass="7821">MLKLNEKVEIKQGFILTIVVSERYVVHRNMFMLDPDINANDGVGITKHNITSLLERRLQTMIKCHVR</sequence>
<reference evidence="1" key="1">
    <citation type="journal article" date="2019" name="bioRxiv">
        <title>The Genome of the Zebra Mussel, Dreissena polymorpha: A Resource for Invasive Species Research.</title>
        <authorList>
            <person name="McCartney M.A."/>
            <person name="Auch B."/>
            <person name="Kono T."/>
            <person name="Mallez S."/>
            <person name="Zhang Y."/>
            <person name="Obille A."/>
            <person name="Becker A."/>
            <person name="Abrahante J.E."/>
            <person name="Garbe J."/>
            <person name="Badalamenti J.P."/>
            <person name="Herman A."/>
            <person name="Mangelson H."/>
            <person name="Liachko I."/>
            <person name="Sullivan S."/>
            <person name="Sone E.D."/>
            <person name="Koren S."/>
            <person name="Silverstein K.A.T."/>
            <person name="Beckman K.B."/>
            <person name="Gohl D.M."/>
        </authorList>
    </citation>
    <scope>NUCLEOTIDE SEQUENCE</scope>
    <source>
        <strain evidence="1">Duluth1</strain>
        <tissue evidence="1">Whole animal</tissue>
    </source>
</reference>
<comment type="caution">
    <text evidence="1">The sequence shown here is derived from an EMBL/GenBank/DDBJ whole genome shotgun (WGS) entry which is preliminary data.</text>
</comment>
<name>A0A9D3Y236_DREPO</name>
<protein>
    <submittedName>
        <fullName evidence="1">Uncharacterized protein</fullName>
    </submittedName>
</protein>
<accession>A0A9D3Y236</accession>
<dbReference type="Proteomes" id="UP000828390">
    <property type="component" value="Unassembled WGS sequence"/>
</dbReference>
<evidence type="ECO:0000313" key="2">
    <source>
        <dbReference type="Proteomes" id="UP000828390"/>
    </source>
</evidence>
<dbReference type="EMBL" id="JAIWYP010000032">
    <property type="protein sequence ID" value="KAH3691679.1"/>
    <property type="molecule type" value="Genomic_DNA"/>
</dbReference>
<evidence type="ECO:0000313" key="1">
    <source>
        <dbReference type="EMBL" id="KAH3691679.1"/>
    </source>
</evidence>
<organism evidence="1 2">
    <name type="scientific">Dreissena polymorpha</name>
    <name type="common">Zebra mussel</name>
    <name type="synonym">Mytilus polymorpha</name>
    <dbReference type="NCBI Taxonomy" id="45954"/>
    <lineage>
        <taxon>Eukaryota</taxon>
        <taxon>Metazoa</taxon>
        <taxon>Spiralia</taxon>
        <taxon>Lophotrochozoa</taxon>
        <taxon>Mollusca</taxon>
        <taxon>Bivalvia</taxon>
        <taxon>Autobranchia</taxon>
        <taxon>Heteroconchia</taxon>
        <taxon>Euheterodonta</taxon>
        <taxon>Imparidentia</taxon>
        <taxon>Neoheterodontei</taxon>
        <taxon>Myida</taxon>
        <taxon>Dreissenoidea</taxon>
        <taxon>Dreissenidae</taxon>
        <taxon>Dreissena</taxon>
    </lineage>
</organism>
<gene>
    <name evidence="1" type="ORF">DPMN_191716</name>
</gene>